<dbReference type="InterPro" id="IPR029526">
    <property type="entry name" value="PGBD"/>
</dbReference>
<evidence type="ECO:0000313" key="4">
    <source>
        <dbReference type="Proteomes" id="UP001283361"/>
    </source>
</evidence>
<dbReference type="AlphaFoldDB" id="A0AAE1DPK0"/>
<organism evidence="3 4">
    <name type="scientific">Elysia crispata</name>
    <name type="common">lettuce slug</name>
    <dbReference type="NCBI Taxonomy" id="231223"/>
    <lineage>
        <taxon>Eukaryota</taxon>
        <taxon>Metazoa</taxon>
        <taxon>Spiralia</taxon>
        <taxon>Lophotrochozoa</taxon>
        <taxon>Mollusca</taxon>
        <taxon>Gastropoda</taxon>
        <taxon>Heterobranchia</taxon>
        <taxon>Euthyneura</taxon>
        <taxon>Panpulmonata</taxon>
        <taxon>Sacoglossa</taxon>
        <taxon>Placobranchoidea</taxon>
        <taxon>Plakobranchidae</taxon>
        <taxon>Elysia</taxon>
    </lineage>
</organism>
<dbReference type="Proteomes" id="UP001283361">
    <property type="component" value="Unassembled WGS sequence"/>
</dbReference>
<proteinExistence type="predicted"/>
<feature type="compositionally biased region" description="Low complexity" evidence="1">
    <location>
        <begin position="57"/>
        <end position="74"/>
    </location>
</feature>
<dbReference type="EMBL" id="JAWDGP010003008">
    <property type="protein sequence ID" value="KAK3778154.1"/>
    <property type="molecule type" value="Genomic_DNA"/>
</dbReference>
<feature type="region of interest" description="Disordered" evidence="1">
    <location>
        <begin position="31"/>
        <end position="141"/>
    </location>
</feature>
<gene>
    <name evidence="3" type="ORF">RRG08_064324</name>
</gene>
<dbReference type="PANTHER" id="PTHR46599:SF3">
    <property type="entry name" value="PIGGYBAC TRANSPOSABLE ELEMENT-DERIVED PROTEIN 4"/>
    <property type="match status" value="1"/>
</dbReference>
<name>A0AAE1DPK0_9GAST</name>
<feature type="domain" description="PiggyBac transposable element-derived protein" evidence="2">
    <location>
        <begin position="158"/>
        <end position="520"/>
    </location>
</feature>
<protein>
    <recommendedName>
        <fullName evidence="2">PiggyBac transposable element-derived protein domain-containing protein</fullName>
    </recommendedName>
</protein>
<evidence type="ECO:0000313" key="3">
    <source>
        <dbReference type="EMBL" id="KAK3778154.1"/>
    </source>
</evidence>
<evidence type="ECO:0000256" key="1">
    <source>
        <dbReference type="SAM" id="MobiDB-lite"/>
    </source>
</evidence>
<dbReference type="PANTHER" id="PTHR46599">
    <property type="entry name" value="PIGGYBAC TRANSPOSABLE ELEMENT-DERIVED PROTEIN 4"/>
    <property type="match status" value="1"/>
</dbReference>
<dbReference type="Pfam" id="PF13843">
    <property type="entry name" value="DDE_Tnp_1_7"/>
    <property type="match status" value="1"/>
</dbReference>
<sequence>MNTPTQESPGSSTRPRRQLLTSRQAQDLLSTLLDEEISDNSVVEEPSTISDEEFELNDGSSLSSRSRSNTSSSESGERPLIPAKRSKPSTNKGTNRPRSKPRSTATESVATGRGDAPSPNPTIDANGWTRAADGTEVGGSRFRNLNSGSQLDLGEAATPYEFFKSLITDEILDDLVNYINSFAGVVLQKNNPLKKHSRLHQWDPITRSDFLRFLAILISIGIDHRPKISDYWSTKSYMYTPWYSKQMPRNIFQLILHTMLHASEPNTEGKAKIEPFVQKLVAQFQPCFYPYEALSLDEMVIGYKGRFVHKQFNAAKPHKYYIKTFGLCDAMTGYVVNLLIYFGRHTAYIETQDRNSEHAIKVFNTLLEPFHPHHHIFADRYYTTFALIEFLWKNGYNYTGTIQVNRRGFAMEWKQQRLTHMQAVWHYKEDVALSVTWKDKKAKKPCHVVTTCGKVDYVTVQEGLRQVTKPAIIQSYNNNMNGCDRINQQVSYYGAPDRKTKKWYKKIFTWILEVAQVNSHILHTLSRPEGTKPLPLAAYKNLLVDQLILVGAPNVMPALPPAAPAAPTPPAKPGRKYVNPAEERLSGNRYLVDHDGLDRQCVYCSLMNKKKRSTYYCSGCEARPHLCPKECFRKYHTDRVL</sequence>
<evidence type="ECO:0000259" key="2">
    <source>
        <dbReference type="Pfam" id="PF13843"/>
    </source>
</evidence>
<keyword evidence="4" id="KW-1185">Reference proteome</keyword>
<accession>A0AAE1DPK0</accession>
<comment type="caution">
    <text evidence="3">The sequence shown here is derived from an EMBL/GenBank/DDBJ whole genome shotgun (WGS) entry which is preliminary data.</text>
</comment>
<reference evidence="3" key="1">
    <citation type="journal article" date="2023" name="G3 (Bethesda)">
        <title>A reference genome for the long-term kleptoplast-retaining sea slug Elysia crispata morphotype clarki.</title>
        <authorList>
            <person name="Eastman K.E."/>
            <person name="Pendleton A.L."/>
            <person name="Shaikh M.A."/>
            <person name="Suttiyut T."/>
            <person name="Ogas R."/>
            <person name="Tomko P."/>
            <person name="Gavelis G."/>
            <person name="Widhalm J.R."/>
            <person name="Wisecaver J.H."/>
        </authorList>
    </citation>
    <scope>NUCLEOTIDE SEQUENCE</scope>
    <source>
        <strain evidence="3">ECLA1</strain>
    </source>
</reference>